<keyword evidence="7" id="KW-0406">Ion transport</keyword>
<feature type="transmembrane region" description="Helical" evidence="9">
    <location>
        <begin position="273"/>
        <end position="289"/>
    </location>
</feature>
<evidence type="ECO:0000256" key="4">
    <source>
        <dbReference type="ARBA" id="ARBA00022475"/>
    </source>
</evidence>
<keyword evidence="12" id="KW-1185">Reference proteome</keyword>
<protein>
    <submittedName>
        <fullName evidence="11">Sodium/proton antiporter (CPA1 family)</fullName>
    </submittedName>
</protein>
<feature type="transmembrane region" description="Helical" evidence="9">
    <location>
        <begin position="31"/>
        <end position="48"/>
    </location>
</feature>
<dbReference type="Gene3D" id="1.20.1530.20">
    <property type="match status" value="1"/>
</dbReference>
<reference evidence="11 12" key="1">
    <citation type="submission" date="2018-05" db="EMBL/GenBank/DDBJ databases">
        <title>Genomic Encyclopedia of Type Strains, Phase IV (KMG-IV): sequencing the most valuable type-strain genomes for metagenomic binning, comparative biology and taxonomic classification.</title>
        <authorList>
            <person name="Goeker M."/>
        </authorList>
    </citation>
    <scope>NUCLEOTIDE SEQUENCE [LARGE SCALE GENOMIC DNA]</scope>
    <source>
        <strain evidence="11 12">DSM 25350</strain>
    </source>
</reference>
<feature type="transmembrane region" description="Helical" evidence="9">
    <location>
        <begin position="150"/>
        <end position="173"/>
    </location>
</feature>
<organism evidence="11 12">
    <name type="scientific">Pleionea mediterranea</name>
    <dbReference type="NCBI Taxonomy" id="523701"/>
    <lineage>
        <taxon>Bacteria</taxon>
        <taxon>Pseudomonadati</taxon>
        <taxon>Pseudomonadota</taxon>
        <taxon>Gammaproteobacteria</taxon>
        <taxon>Oceanospirillales</taxon>
        <taxon>Pleioneaceae</taxon>
        <taxon>Pleionea</taxon>
    </lineage>
</organism>
<dbReference type="GO" id="GO:1902600">
    <property type="term" value="P:proton transmembrane transport"/>
    <property type="evidence" value="ECO:0007669"/>
    <property type="project" value="InterPro"/>
</dbReference>
<feature type="transmembrane region" description="Helical" evidence="9">
    <location>
        <begin position="6"/>
        <end position="24"/>
    </location>
</feature>
<keyword evidence="6 9" id="KW-1133">Transmembrane helix</keyword>
<feature type="transmembrane region" description="Helical" evidence="9">
    <location>
        <begin position="333"/>
        <end position="353"/>
    </location>
</feature>
<comment type="caution">
    <text evidence="11">The sequence shown here is derived from an EMBL/GenBank/DDBJ whole genome shotgun (WGS) entry which is preliminary data.</text>
</comment>
<evidence type="ECO:0000256" key="5">
    <source>
        <dbReference type="ARBA" id="ARBA00022692"/>
    </source>
</evidence>
<sequence length="602" mass="66008">MEHMILVGLASIIVVGIFCQWLAWITKLPAILYLLIAGLLMGPVTGFIDPEILVGDSLFPMVSLAVGVILFEGALSLKFSELKDAGKVVWRLLILGTLITGGVGAWASHVFLDFPIKLAMLFGAIIVVSGPTVVIPILRTVRPVEPVANILRWEGITIDPIGALLAVLVYNFFIAGEETTGLLNVAESFTLLVGAGLLIGFVGGQLLSTVLKRRWLPDYLYNVATLAVVIGFFALAEFIQKESGLLAVTIMGLTMANKKGLDLESIIDFKESLSLLLIAILFIVLASRVDLGAYSNMGMSAWWVLLAVMLLPRAVAVWLSGIGTKLNWREKAIISWIAPRGIVAAAVSALFAIRLGELGWEQVELLVPLTFLIIMGTVIFQSLTAKPLAKFLKVAHPEPIGVLIVGANPVARAIGKALQELGFEVTLSSTSWRDTREARMKGLQTYFGNVISEHADRYLDLVGKGRLLALTARGNYNSLSCQRFKYEFGIDSVYELPDDPNKSDVDKHIVAKKHRGLILFDKDTTFNKLSELIKNDAEIKTTNISEEFSYNDYLNHHKGRVIPLFAISLRDHLHIFSPQLDYEVKPGSKVISLMQKQSSSED</sequence>
<feature type="transmembrane region" description="Helical" evidence="9">
    <location>
        <begin position="219"/>
        <end position="239"/>
    </location>
</feature>
<dbReference type="GO" id="GO:0015297">
    <property type="term" value="F:antiporter activity"/>
    <property type="evidence" value="ECO:0007669"/>
    <property type="project" value="UniProtKB-KW"/>
</dbReference>
<keyword evidence="5 9" id="KW-0812">Transmembrane</keyword>
<dbReference type="InterPro" id="IPR006153">
    <property type="entry name" value="Cation/H_exchanger_TM"/>
</dbReference>
<evidence type="ECO:0000259" key="10">
    <source>
        <dbReference type="Pfam" id="PF00999"/>
    </source>
</evidence>
<evidence type="ECO:0000256" key="9">
    <source>
        <dbReference type="SAM" id="Phobius"/>
    </source>
</evidence>
<dbReference type="EMBL" id="QGGU01000016">
    <property type="protein sequence ID" value="PWK43595.1"/>
    <property type="molecule type" value="Genomic_DNA"/>
</dbReference>
<evidence type="ECO:0000256" key="2">
    <source>
        <dbReference type="ARBA" id="ARBA00022448"/>
    </source>
</evidence>
<comment type="subcellular location">
    <subcellularLocation>
        <location evidence="1">Cell membrane</location>
        <topology evidence="1">Multi-pass membrane protein</topology>
    </subcellularLocation>
</comment>
<accession>A0A316FBY5</accession>
<dbReference type="AlphaFoldDB" id="A0A316FBY5"/>
<name>A0A316FBY5_9GAMM</name>
<feature type="transmembrane region" description="Helical" evidence="9">
    <location>
        <begin position="185"/>
        <end position="207"/>
    </location>
</feature>
<evidence type="ECO:0000256" key="1">
    <source>
        <dbReference type="ARBA" id="ARBA00004651"/>
    </source>
</evidence>
<feature type="transmembrane region" description="Helical" evidence="9">
    <location>
        <begin position="118"/>
        <end position="138"/>
    </location>
</feature>
<keyword evidence="8 9" id="KW-0472">Membrane</keyword>
<dbReference type="InterPro" id="IPR038770">
    <property type="entry name" value="Na+/solute_symporter_sf"/>
</dbReference>
<dbReference type="Proteomes" id="UP000245790">
    <property type="component" value="Unassembled WGS sequence"/>
</dbReference>
<evidence type="ECO:0000313" key="11">
    <source>
        <dbReference type="EMBL" id="PWK43595.1"/>
    </source>
</evidence>
<feature type="transmembrane region" description="Helical" evidence="9">
    <location>
        <begin position="60"/>
        <end position="77"/>
    </location>
</feature>
<feature type="transmembrane region" description="Helical" evidence="9">
    <location>
        <begin position="365"/>
        <end position="383"/>
    </location>
</feature>
<evidence type="ECO:0000256" key="7">
    <source>
        <dbReference type="ARBA" id="ARBA00023065"/>
    </source>
</evidence>
<dbReference type="PANTHER" id="PTHR32507">
    <property type="entry name" value="NA(+)/H(+) ANTIPORTER 1"/>
    <property type="match status" value="1"/>
</dbReference>
<keyword evidence="2" id="KW-0813">Transport</keyword>
<dbReference type="PANTHER" id="PTHR32507:SF0">
    <property type="entry name" value="NA(+)_H(+) ANTIPORTER 2-RELATED"/>
    <property type="match status" value="1"/>
</dbReference>
<evidence type="ECO:0000256" key="8">
    <source>
        <dbReference type="ARBA" id="ARBA00023136"/>
    </source>
</evidence>
<proteinExistence type="predicted"/>
<evidence type="ECO:0000313" key="12">
    <source>
        <dbReference type="Proteomes" id="UP000245790"/>
    </source>
</evidence>
<evidence type="ECO:0000256" key="3">
    <source>
        <dbReference type="ARBA" id="ARBA00022449"/>
    </source>
</evidence>
<dbReference type="GO" id="GO:0005886">
    <property type="term" value="C:plasma membrane"/>
    <property type="evidence" value="ECO:0007669"/>
    <property type="project" value="UniProtKB-SubCell"/>
</dbReference>
<feature type="domain" description="Cation/H+ exchanger transmembrane" evidence="10">
    <location>
        <begin position="17"/>
        <end position="390"/>
    </location>
</feature>
<dbReference type="Pfam" id="PF00999">
    <property type="entry name" value="Na_H_Exchanger"/>
    <property type="match status" value="1"/>
</dbReference>
<keyword evidence="4" id="KW-1003">Cell membrane</keyword>
<dbReference type="RefSeq" id="WP_109765030.1">
    <property type="nucleotide sequence ID" value="NZ_QGGU01000016.1"/>
</dbReference>
<evidence type="ECO:0000256" key="6">
    <source>
        <dbReference type="ARBA" id="ARBA00022989"/>
    </source>
</evidence>
<gene>
    <name evidence="11" type="ORF">C8D97_1169</name>
</gene>
<feature type="transmembrane region" description="Helical" evidence="9">
    <location>
        <begin position="301"/>
        <end position="321"/>
    </location>
</feature>
<keyword evidence="3" id="KW-0050">Antiport</keyword>
<feature type="transmembrane region" description="Helical" evidence="9">
    <location>
        <begin position="89"/>
        <end position="112"/>
    </location>
</feature>
<dbReference type="OrthoDB" id="570124at2"/>